<dbReference type="EC" id="4.2.1.96" evidence="2"/>
<proteinExistence type="predicted"/>
<dbReference type="InterPro" id="IPR041581">
    <property type="entry name" value="Glyoxalase_6"/>
</dbReference>
<gene>
    <name evidence="2" type="ORF">MPLG2_3879</name>
</gene>
<dbReference type="Proteomes" id="UP000238164">
    <property type="component" value="Chromosome 1"/>
</dbReference>
<dbReference type="Pfam" id="PF18029">
    <property type="entry name" value="Glyoxalase_6"/>
    <property type="match status" value="1"/>
</dbReference>
<dbReference type="PANTHER" id="PTHR35908">
    <property type="entry name" value="HYPOTHETICAL FUSION PROTEIN"/>
    <property type="match status" value="1"/>
</dbReference>
<name>A0A2N9JNE7_9ACTN</name>
<dbReference type="EMBL" id="LT985188">
    <property type="protein sequence ID" value="SPD88909.1"/>
    <property type="molecule type" value="Genomic_DNA"/>
</dbReference>
<reference evidence="2 3" key="1">
    <citation type="submission" date="2018-02" db="EMBL/GenBank/DDBJ databases">
        <authorList>
            <person name="Cohen D.B."/>
            <person name="Kent A.D."/>
        </authorList>
    </citation>
    <scope>NUCLEOTIDE SEQUENCE [LARGE SCALE GENOMIC DNA]</scope>
    <source>
        <strain evidence="2">1</strain>
    </source>
</reference>
<dbReference type="InterPro" id="IPR036428">
    <property type="entry name" value="PCD_sf"/>
</dbReference>
<evidence type="ECO:0000313" key="3">
    <source>
        <dbReference type="Proteomes" id="UP000238164"/>
    </source>
</evidence>
<protein>
    <submittedName>
        <fullName evidence="2">4a-hydroxytetrahydrobiopterin dehydratase</fullName>
        <ecNumber evidence="2">4.2.1.96</ecNumber>
    </submittedName>
</protein>
<dbReference type="GO" id="GO:0006729">
    <property type="term" value="P:tetrahydrobiopterin biosynthetic process"/>
    <property type="evidence" value="ECO:0007669"/>
    <property type="project" value="InterPro"/>
</dbReference>
<dbReference type="KEGG" id="mgg:MPLG2_3879"/>
<organism evidence="2 3">
    <name type="scientific">Micropruina glycogenica</name>
    <dbReference type="NCBI Taxonomy" id="75385"/>
    <lineage>
        <taxon>Bacteria</taxon>
        <taxon>Bacillati</taxon>
        <taxon>Actinomycetota</taxon>
        <taxon>Actinomycetes</taxon>
        <taxon>Propionibacteriales</taxon>
        <taxon>Nocardioidaceae</taxon>
        <taxon>Micropruina</taxon>
    </lineage>
</organism>
<dbReference type="InterPro" id="IPR029068">
    <property type="entry name" value="Glyas_Bleomycin-R_OHBP_Dase"/>
</dbReference>
<dbReference type="SUPFAM" id="SSF55248">
    <property type="entry name" value="PCD-like"/>
    <property type="match status" value="1"/>
</dbReference>
<evidence type="ECO:0000313" key="2">
    <source>
        <dbReference type="EMBL" id="SPD88909.1"/>
    </source>
</evidence>
<accession>A0A2N9JNE7</accession>
<dbReference type="GO" id="GO:0008124">
    <property type="term" value="F:4-alpha-hydroxytetrahydrobiopterin dehydratase activity"/>
    <property type="evidence" value="ECO:0007669"/>
    <property type="project" value="UniProtKB-EC"/>
</dbReference>
<evidence type="ECO:0000259" key="1">
    <source>
        <dbReference type="Pfam" id="PF18029"/>
    </source>
</evidence>
<dbReference type="Gene3D" id="3.10.180.10">
    <property type="entry name" value="2,3-Dihydroxybiphenyl 1,2-Dioxygenase, domain 1"/>
    <property type="match status" value="1"/>
</dbReference>
<dbReference type="AlphaFoldDB" id="A0A2N9JNE7"/>
<keyword evidence="2" id="KW-0456">Lyase</keyword>
<feature type="domain" description="Glyoxalase-like" evidence="1">
    <location>
        <begin position="103"/>
        <end position="203"/>
    </location>
</feature>
<keyword evidence="3" id="KW-1185">Reference proteome</keyword>
<dbReference type="Gene3D" id="3.30.1360.20">
    <property type="entry name" value="Transcriptional coactivator/pterin dehydratase"/>
    <property type="match status" value="1"/>
</dbReference>
<dbReference type="RefSeq" id="WP_158681323.1">
    <property type="nucleotide sequence ID" value="NZ_BAAAGO010000026.1"/>
</dbReference>
<dbReference type="SUPFAM" id="SSF54593">
    <property type="entry name" value="Glyoxalase/Bleomycin resistance protein/Dihydroxybiphenyl dioxygenase"/>
    <property type="match status" value="1"/>
</dbReference>
<dbReference type="OrthoDB" id="15077at2"/>
<sequence>MTRLAARDVHLTDWRWQLGTLRADFATRSLAQATAFLTDVSPLLDGEATVPVVQVNRDRVLITLKDPSEGVTRREAELAERISELAAQHGLSAKPDRLQVLELALDAPNEAKVRPFWAALLGLVDTGDDVHDPTGALPPLWFQQTDSTAADRQRFHLDITVPGDQAAARIDAAVQAGGRVVDRNFEPSFTVLADADGNLACVCTELGRE</sequence>
<dbReference type="PANTHER" id="PTHR35908:SF1">
    <property type="entry name" value="CONSERVED PROTEIN"/>
    <property type="match status" value="1"/>
</dbReference>